<feature type="domain" description="Sulfatase N-terminal" evidence="6">
    <location>
        <begin position="42"/>
        <end position="353"/>
    </location>
</feature>
<dbReference type="STRING" id="1127673.GLIP_0463"/>
<dbReference type="GO" id="GO:0046872">
    <property type="term" value="F:metal ion binding"/>
    <property type="evidence" value="ECO:0007669"/>
    <property type="project" value="UniProtKB-KW"/>
</dbReference>
<dbReference type="PROSITE" id="PS51257">
    <property type="entry name" value="PROKAR_LIPOPROTEIN"/>
    <property type="match status" value="1"/>
</dbReference>
<comment type="caution">
    <text evidence="7">The sequence shown here is derived from an EMBL/GenBank/DDBJ whole genome shotgun (WGS) entry which is preliminary data.</text>
</comment>
<comment type="similarity">
    <text evidence="1">Belongs to the sulfatase family.</text>
</comment>
<dbReference type="PROSITE" id="PS00149">
    <property type="entry name" value="SULFATASE_2"/>
    <property type="match status" value="1"/>
</dbReference>
<dbReference type="EMBL" id="BAEN01000014">
    <property type="protein sequence ID" value="GAC13109.1"/>
    <property type="molecule type" value="Genomic_DNA"/>
</dbReference>
<organism evidence="7 8">
    <name type="scientific">Aliiglaciecola lipolytica E3</name>
    <dbReference type="NCBI Taxonomy" id="1127673"/>
    <lineage>
        <taxon>Bacteria</taxon>
        <taxon>Pseudomonadati</taxon>
        <taxon>Pseudomonadota</taxon>
        <taxon>Gammaproteobacteria</taxon>
        <taxon>Alteromonadales</taxon>
        <taxon>Alteromonadaceae</taxon>
        <taxon>Aliiglaciecola</taxon>
    </lineage>
</organism>
<evidence type="ECO:0000313" key="7">
    <source>
        <dbReference type="EMBL" id="GAC13109.1"/>
    </source>
</evidence>
<name>K6WXC6_9ALTE</name>
<dbReference type="CDD" id="cd16026">
    <property type="entry name" value="GALNS_like"/>
    <property type="match status" value="1"/>
</dbReference>
<accession>K6WXC6</accession>
<dbReference type="InterPro" id="IPR000917">
    <property type="entry name" value="Sulfatase_N"/>
</dbReference>
<dbReference type="InterPro" id="IPR024607">
    <property type="entry name" value="Sulfatase_CS"/>
</dbReference>
<gene>
    <name evidence="7" type="ORF">GLIP_0463</name>
</gene>
<dbReference type="AlphaFoldDB" id="K6WXC6"/>
<dbReference type="Gene3D" id="3.40.720.10">
    <property type="entry name" value="Alkaline Phosphatase, subunit A"/>
    <property type="match status" value="1"/>
</dbReference>
<dbReference type="Pfam" id="PF00884">
    <property type="entry name" value="Sulfatase"/>
    <property type="match status" value="1"/>
</dbReference>
<dbReference type="Pfam" id="PF14707">
    <property type="entry name" value="Sulfatase_C"/>
    <property type="match status" value="1"/>
</dbReference>
<dbReference type="Proteomes" id="UP000006334">
    <property type="component" value="Unassembled WGS sequence"/>
</dbReference>
<dbReference type="Gene3D" id="3.30.1120.10">
    <property type="match status" value="1"/>
</dbReference>
<evidence type="ECO:0000313" key="8">
    <source>
        <dbReference type="Proteomes" id="UP000006334"/>
    </source>
</evidence>
<dbReference type="GO" id="GO:0043890">
    <property type="term" value="F:N-acetylgalactosamine-6-sulfatase activity"/>
    <property type="evidence" value="ECO:0007669"/>
    <property type="project" value="UniProtKB-EC"/>
</dbReference>
<keyword evidence="3 7" id="KW-0378">Hydrolase</keyword>
<dbReference type="SUPFAM" id="SSF53649">
    <property type="entry name" value="Alkaline phosphatase-like"/>
    <property type="match status" value="1"/>
</dbReference>
<sequence>MKNTLNLCLMLILASFVSGCETLKETSTESNKGSVQKAALKPNIVIIFADDLGYGDISSFGADGIRTPNIDSIGQEGFTSRDFFIPANVCSPSRASLLTGRYPMRNGMPVAVNPLSEKHVSSHFGLHPDEITIPEMLKPAGYRSLMVGKWHLGFQQKGSHPLDAGFDEHLGLLGNYYKARENDPRYPILKDNQTLYRGHEAVKEEIELEEVTQRYTDEVISFIEREKDGPFFVYFAHNIVHSPHLPRKEFQGTSEKGKYGDFIHEMDYSTGRILATLKRLNLEENTLVIFTSDNGANYAGNNGELAGVKYTTMEGGHIVPAMLKWPSVIPAGQDSKTTLTSMDLFPLFADIAGAQMPQDRTIDGKNIIRVLRGETTDTPHDVLYYYNGTNLQAIRKGRWKLHLPRTIADQPFWHEGSQGGRMLTELDHVLLFDLATDRGETINVADQHPDIVASFDKDILKAKRELGDVNIVGSDQRVPPMENPQKINRWWRN</sequence>
<evidence type="ECO:0000256" key="2">
    <source>
        <dbReference type="ARBA" id="ARBA00022723"/>
    </source>
</evidence>
<keyword evidence="5" id="KW-0732">Signal</keyword>
<dbReference type="eggNOG" id="COG3119">
    <property type="taxonomic scope" value="Bacteria"/>
</dbReference>
<dbReference type="RefSeq" id="WP_008842929.1">
    <property type="nucleotide sequence ID" value="NZ_BAEN01000014.1"/>
</dbReference>
<dbReference type="GO" id="GO:0004065">
    <property type="term" value="F:arylsulfatase activity"/>
    <property type="evidence" value="ECO:0007669"/>
    <property type="project" value="TreeGrafter"/>
</dbReference>
<keyword evidence="8" id="KW-1185">Reference proteome</keyword>
<keyword evidence="2" id="KW-0479">Metal-binding</keyword>
<dbReference type="InterPro" id="IPR050738">
    <property type="entry name" value="Sulfatase"/>
</dbReference>
<evidence type="ECO:0000256" key="5">
    <source>
        <dbReference type="SAM" id="SignalP"/>
    </source>
</evidence>
<evidence type="ECO:0000256" key="3">
    <source>
        <dbReference type="ARBA" id="ARBA00022801"/>
    </source>
</evidence>
<evidence type="ECO:0000259" key="6">
    <source>
        <dbReference type="Pfam" id="PF00884"/>
    </source>
</evidence>
<dbReference type="InterPro" id="IPR017850">
    <property type="entry name" value="Alkaline_phosphatase_core_sf"/>
</dbReference>
<evidence type="ECO:0000256" key="1">
    <source>
        <dbReference type="ARBA" id="ARBA00008779"/>
    </source>
</evidence>
<protein>
    <submittedName>
        <fullName evidence="7">N-acetylgalactosamine-6-sulfatase</fullName>
        <ecNumber evidence="7">3.1.6.4</ecNumber>
    </submittedName>
</protein>
<reference evidence="7 8" key="1">
    <citation type="journal article" date="2017" name="Antonie Van Leeuwenhoek">
        <title>Rhizobium rhizosphaerae sp. nov., a novel species isolated from rice rhizosphere.</title>
        <authorList>
            <person name="Zhao J.J."/>
            <person name="Zhang J."/>
            <person name="Zhang R.J."/>
            <person name="Zhang C.W."/>
            <person name="Yin H.Q."/>
            <person name="Zhang X.X."/>
        </authorList>
    </citation>
    <scope>NUCLEOTIDE SEQUENCE [LARGE SCALE GENOMIC DNA]</scope>
    <source>
        <strain evidence="7 8">E3</strain>
    </source>
</reference>
<dbReference type="PANTHER" id="PTHR42693:SF53">
    <property type="entry name" value="ENDO-4-O-SULFATASE"/>
    <property type="match status" value="1"/>
</dbReference>
<feature type="chain" id="PRO_5003899890" evidence="5">
    <location>
        <begin position="21"/>
        <end position="493"/>
    </location>
</feature>
<feature type="signal peptide" evidence="5">
    <location>
        <begin position="1"/>
        <end position="20"/>
    </location>
</feature>
<keyword evidence="4" id="KW-0106">Calcium</keyword>
<proteinExistence type="inferred from homology"/>
<dbReference type="PANTHER" id="PTHR42693">
    <property type="entry name" value="ARYLSULFATASE FAMILY MEMBER"/>
    <property type="match status" value="1"/>
</dbReference>
<evidence type="ECO:0000256" key="4">
    <source>
        <dbReference type="ARBA" id="ARBA00022837"/>
    </source>
</evidence>
<dbReference type="EC" id="3.1.6.4" evidence="7"/>